<dbReference type="PROSITE" id="PS00745">
    <property type="entry name" value="RF_PROK_I"/>
    <property type="match status" value="1"/>
</dbReference>
<dbReference type="FunFam" id="3.30.160.20:FF:000046">
    <property type="entry name" value="Peptidyl-tRNA hydrolase ICT1"/>
    <property type="match status" value="1"/>
</dbReference>
<dbReference type="PANTHER" id="PTHR47814:SF1">
    <property type="entry name" value="PEPTIDYL-TRNA HYDROLASE ARFB"/>
    <property type="match status" value="1"/>
</dbReference>
<dbReference type="GO" id="GO:0004045">
    <property type="term" value="F:peptidyl-tRNA hydrolase activity"/>
    <property type="evidence" value="ECO:0007669"/>
    <property type="project" value="TreeGrafter"/>
</dbReference>
<reference evidence="3" key="1">
    <citation type="journal article" date="2014" name="Int. J. Syst. Evol. Microbiol.">
        <title>Complete genome sequence of Corynebacterium casei LMG S-19264T (=DSM 44701T), isolated from a smear-ripened cheese.</title>
        <authorList>
            <consortium name="US DOE Joint Genome Institute (JGI-PGF)"/>
            <person name="Walter F."/>
            <person name="Albersmeier A."/>
            <person name="Kalinowski J."/>
            <person name="Ruckert C."/>
        </authorList>
    </citation>
    <scope>NUCLEOTIDE SEQUENCE</scope>
    <source>
        <strain evidence="3">KCTC 42651</strain>
    </source>
</reference>
<comment type="caution">
    <text evidence="3">The sequence shown here is derived from an EMBL/GenBank/DDBJ whole genome shotgun (WGS) entry which is preliminary data.</text>
</comment>
<dbReference type="PANTHER" id="PTHR47814">
    <property type="entry name" value="PEPTIDYL-TRNA HYDROLASE ARFB"/>
    <property type="match status" value="1"/>
</dbReference>
<name>A0A918XS47_9PROT</name>
<reference evidence="3" key="2">
    <citation type="submission" date="2020-09" db="EMBL/GenBank/DDBJ databases">
        <authorList>
            <person name="Sun Q."/>
            <person name="Kim S."/>
        </authorList>
    </citation>
    <scope>NUCLEOTIDE SEQUENCE</scope>
    <source>
        <strain evidence="3">KCTC 42651</strain>
    </source>
</reference>
<accession>A0A918XS47</accession>
<evidence type="ECO:0000313" key="4">
    <source>
        <dbReference type="Proteomes" id="UP000630353"/>
    </source>
</evidence>
<evidence type="ECO:0000256" key="1">
    <source>
        <dbReference type="SAM" id="MobiDB-lite"/>
    </source>
</evidence>
<dbReference type="GO" id="GO:0043022">
    <property type="term" value="F:ribosome binding"/>
    <property type="evidence" value="ECO:0007669"/>
    <property type="project" value="TreeGrafter"/>
</dbReference>
<dbReference type="EMBL" id="BMZS01000004">
    <property type="protein sequence ID" value="GHD50131.1"/>
    <property type="molecule type" value="Genomic_DNA"/>
</dbReference>
<feature type="domain" description="Prokaryotic-type class I peptide chain release factors" evidence="2">
    <location>
        <begin position="21"/>
        <end position="37"/>
    </location>
</feature>
<dbReference type="RefSeq" id="WP_189989588.1">
    <property type="nucleotide sequence ID" value="NZ_BMZS01000004.1"/>
</dbReference>
<dbReference type="NCBIfam" id="NF006718">
    <property type="entry name" value="PRK09256.1"/>
    <property type="match status" value="1"/>
</dbReference>
<gene>
    <name evidence="3" type="ORF">GCM10017083_23460</name>
</gene>
<dbReference type="InterPro" id="IPR000352">
    <property type="entry name" value="Pep_chain_release_fac_I"/>
</dbReference>
<dbReference type="GO" id="GO:0003747">
    <property type="term" value="F:translation release factor activity"/>
    <property type="evidence" value="ECO:0007669"/>
    <property type="project" value="InterPro"/>
</dbReference>
<keyword evidence="3" id="KW-0378">Hydrolase</keyword>
<feature type="compositionally biased region" description="Basic and acidic residues" evidence="1">
    <location>
        <begin position="112"/>
        <end position="124"/>
    </location>
</feature>
<protein>
    <submittedName>
        <fullName evidence="3">Aminoacyl-tRNA hydrolase</fullName>
    </submittedName>
</protein>
<evidence type="ECO:0000259" key="2">
    <source>
        <dbReference type="PROSITE" id="PS00745"/>
    </source>
</evidence>
<dbReference type="GO" id="GO:0072344">
    <property type="term" value="P:rescue of stalled ribosome"/>
    <property type="evidence" value="ECO:0007669"/>
    <property type="project" value="TreeGrafter"/>
</dbReference>
<proteinExistence type="predicted"/>
<sequence length="141" mass="15685">MIEIEGVCRIPDEELELSFIRAGGPGGQNVNKVSSAVQLRFDVRGSPSLPEAVKARLARLAGSKMTRDGEIVITANRHRTQLANRGDAVERLAELIRRAAVRPKFRVPTRPSRAERQRRLEGKAQRARTKGLRRGVGRPDE</sequence>
<dbReference type="Pfam" id="PF00472">
    <property type="entry name" value="RF-1"/>
    <property type="match status" value="1"/>
</dbReference>
<dbReference type="Gene3D" id="3.30.160.20">
    <property type="match status" value="1"/>
</dbReference>
<dbReference type="AlphaFoldDB" id="A0A918XS47"/>
<evidence type="ECO:0000313" key="3">
    <source>
        <dbReference type="EMBL" id="GHD50131.1"/>
    </source>
</evidence>
<keyword evidence="4" id="KW-1185">Reference proteome</keyword>
<dbReference type="SUPFAM" id="SSF110916">
    <property type="entry name" value="Peptidyl-tRNA hydrolase domain-like"/>
    <property type="match status" value="1"/>
</dbReference>
<feature type="region of interest" description="Disordered" evidence="1">
    <location>
        <begin position="105"/>
        <end position="141"/>
    </location>
</feature>
<dbReference type="Proteomes" id="UP000630353">
    <property type="component" value="Unassembled WGS sequence"/>
</dbReference>
<feature type="compositionally biased region" description="Basic residues" evidence="1">
    <location>
        <begin position="125"/>
        <end position="141"/>
    </location>
</feature>
<organism evidence="3 4">
    <name type="scientific">Thalassobaculum fulvum</name>
    <dbReference type="NCBI Taxonomy" id="1633335"/>
    <lineage>
        <taxon>Bacteria</taxon>
        <taxon>Pseudomonadati</taxon>
        <taxon>Pseudomonadota</taxon>
        <taxon>Alphaproteobacteria</taxon>
        <taxon>Rhodospirillales</taxon>
        <taxon>Thalassobaculaceae</taxon>
        <taxon>Thalassobaculum</taxon>
    </lineage>
</organism>